<evidence type="ECO:0000313" key="3">
    <source>
        <dbReference type="Proteomes" id="UP000631312"/>
    </source>
</evidence>
<name>A0ABQ4ARH9_9ACTN</name>
<accession>A0ABQ4ARH9</accession>
<evidence type="ECO:0000256" key="1">
    <source>
        <dbReference type="SAM" id="MobiDB-lite"/>
    </source>
</evidence>
<proteinExistence type="predicted"/>
<gene>
    <name evidence="2" type="ORF">Alo02nite_64980</name>
</gene>
<protein>
    <submittedName>
        <fullName evidence="2">Uncharacterized protein</fullName>
    </submittedName>
</protein>
<keyword evidence="3" id="KW-1185">Reference proteome</keyword>
<dbReference type="EMBL" id="BOMP01000109">
    <property type="protein sequence ID" value="GIE43600.1"/>
    <property type="molecule type" value="Genomic_DNA"/>
</dbReference>
<sequence>MRVDLRPQLHFLDDGLLLVAPRFAGLECALVLELAEVHELAHRRPRHRSNLDQIQIDIRGQLESTLERHDADLLTLRTDQTDLTSPDLFVHAWFDADGASSVDTSPGRLGRVLPMSVGPECPAGRGTPGKQKAPPAFSKERRLGPARPVIGARKEDAHPTGINPCQGDRTRPLM</sequence>
<organism evidence="2 3">
    <name type="scientific">Actinoplanes lobatus</name>
    <dbReference type="NCBI Taxonomy" id="113568"/>
    <lineage>
        <taxon>Bacteria</taxon>
        <taxon>Bacillati</taxon>
        <taxon>Actinomycetota</taxon>
        <taxon>Actinomycetes</taxon>
        <taxon>Micromonosporales</taxon>
        <taxon>Micromonosporaceae</taxon>
        <taxon>Actinoplanes</taxon>
    </lineage>
</organism>
<reference evidence="2 3" key="1">
    <citation type="submission" date="2021-01" db="EMBL/GenBank/DDBJ databases">
        <title>Whole genome shotgun sequence of Actinoplanes lobatus NBRC 12513.</title>
        <authorList>
            <person name="Komaki H."/>
            <person name="Tamura T."/>
        </authorList>
    </citation>
    <scope>NUCLEOTIDE SEQUENCE [LARGE SCALE GENOMIC DNA]</scope>
    <source>
        <strain evidence="2 3">NBRC 12513</strain>
    </source>
</reference>
<comment type="caution">
    <text evidence="2">The sequence shown here is derived from an EMBL/GenBank/DDBJ whole genome shotgun (WGS) entry which is preliminary data.</text>
</comment>
<dbReference type="Proteomes" id="UP000631312">
    <property type="component" value="Unassembled WGS sequence"/>
</dbReference>
<feature type="region of interest" description="Disordered" evidence="1">
    <location>
        <begin position="120"/>
        <end position="174"/>
    </location>
</feature>
<evidence type="ECO:0000313" key="2">
    <source>
        <dbReference type="EMBL" id="GIE43600.1"/>
    </source>
</evidence>